<evidence type="ECO:0000313" key="2">
    <source>
        <dbReference type="EMBL" id="NEK87731.1"/>
    </source>
</evidence>
<dbReference type="RefSeq" id="WP_163207916.1">
    <property type="nucleotide sequence ID" value="NZ_JAAGWG010000040.1"/>
</dbReference>
<feature type="transmembrane region" description="Helical" evidence="1">
    <location>
        <begin position="53"/>
        <end position="72"/>
    </location>
</feature>
<feature type="transmembrane region" description="Helical" evidence="1">
    <location>
        <begin position="220"/>
        <end position="241"/>
    </location>
</feature>
<evidence type="ECO:0000313" key="3">
    <source>
        <dbReference type="Proteomes" id="UP000479241"/>
    </source>
</evidence>
<dbReference type="EMBL" id="JAAGWG010000040">
    <property type="protein sequence ID" value="NEK87731.1"/>
    <property type="molecule type" value="Genomic_DNA"/>
</dbReference>
<feature type="transmembrane region" description="Helical" evidence="1">
    <location>
        <begin position="190"/>
        <end position="214"/>
    </location>
</feature>
<comment type="caution">
    <text evidence="2">The sequence shown here is derived from an EMBL/GenBank/DDBJ whole genome shotgun (WGS) entry which is preliminary data.</text>
</comment>
<feature type="transmembrane region" description="Helical" evidence="1">
    <location>
        <begin position="157"/>
        <end position="178"/>
    </location>
</feature>
<reference evidence="2 3" key="1">
    <citation type="submission" date="2019-12" db="EMBL/GenBank/DDBJ databases">
        <title>the WGS of Blastococcus saxobsidens 67B17.</title>
        <authorList>
            <person name="Jiang Z."/>
        </authorList>
    </citation>
    <scope>NUCLEOTIDE SEQUENCE [LARGE SCALE GENOMIC DNA]</scope>
    <source>
        <strain evidence="2 3">67B17</strain>
    </source>
</reference>
<keyword evidence="1" id="KW-1133">Transmembrane helix</keyword>
<keyword evidence="1" id="KW-0472">Membrane</keyword>
<accession>A0A6L9W891</accession>
<sequence>MATESLGPDPDGGLGRRARTLCLLGLMVALLGLATLLAPALAVEAAYLPGLSLPWWAMVLGFAASEAFVLHIQRRREAQTISFSEIPLVVGMFLATPLAVVIGRTVASVVAMLWYRRTPPMKLAFNVALLTGETTLALAVFHAVAPDSGPAGPATWLAAYAGALAADVLAAAAISAVIAAHDGGVDVRSLLSDAGSLVVPLIGTTLGLMAVLTLSASATAGWLLAACGMLCLLAFRSYAALATRHLNLERL</sequence>
<dbReference type="AlphaFoldDB" id="A0A6L9W891"/>
<gene>
    <name evidence="2" type="ORF">GCU60_18490</name>
</gene>
<name>A0A6L9W891_9ACTN</name>
<keyword evidence="1" id="KW-0812">Transmembrane</keyword>
<feature type="transmembrane region" description="Helical" evidence="1">
    <location>
        <begin position="21"/>
        <end position="41"/>
    </location>
</feature>
<proteinExistence type="predicted"/>
<protein>
    <submittedName>
        <fullName evidence="2">Uncharacterized protein</fullName>
    </submittedName>
</protein>
<dbReference type="Proteomes" id="UP000479241">
    <property type="component" value="Unassembled WGS sequence"/>
</dbReference>
<organism evidence="2 3">
    <name type="scientific">Blastococcus saxobsidens</name>
    <dbReference type="NCBI Taxonomy" id="138336"/>
    <lineage>
        <taxon>Bacteria</taxon>
        <taxon>Bacillati</taxon>
        <taxon>Actinomycetota</taxon>
        <taxon>Actinomycetes</taxon>
        <taxon>Geodermatophilales</taxon>
        <taxon>Geodermatophilaceae</taxon>
        <taxon>Blastococcus</taxon>
    </lineage>
</organism>
<evidence type="ECO:0000256" key="1">
    <source>
        <dbReference type="SAM" id="Phobius"/>
    </source>
</evidence>